<dbReference type="RefSeq" id="WP_245747743.1">
    <property type="nucleotide sequence ID" value="NZ_FOVE01000002.1"/>
</dbReference>
<dbReference type="InterPro" id="IPR006145">
    <property type="entry name" value="PsdUridine_synth_RsuA/RluA"/>
</dbReference>
<proteinExistence type="predicted"/>
<sequence length="302" mass="34593">MSQRTAPLPLLDGVAPSYMNLPGGRWPSMLAFLVGHCAHVAPELWHDRLRRGAIYDHAGNPLSLDSPYPGHGRIWYYREVPPEIPVPFDSPVLYQDEYLVVADKPHFLSCIPAGRHLRETLLTRLRHELNLPHLSPIHRLDRETAGVMVFCADPSKRGAYQQLFASRVVSKEYEAIAPYRNDLALPHVHRSRLEERPDCFAMHEVEGEINSETRIELLERRGDKAHYRLLPHTGKKHQLRAHLAALGIPILNDIWYPELLPDKGSDFSRPLLLLARAIEFVDPLNGQFRRFESRRSLDWSAA</sequence>
<dbReference type="InterPro" id="IPR020103">
    <property type="entry name" value="PsdUridine_synth_cat_dom_sf"/>
</dbReference>
<protein>
    <submittedName>
        <fullName evidence="2">tRNA pseudouridine32 synthase / 23S rRNA pseudouridine746 synthase</fullName>
    </submittedName>
</protein>
<keyword evidence="3" id="KW-1185">Reference proteome</keyword>
<accession>A0A1I4VSV6</accession>
<dbReference type="EMBL" id="FOVE01000002">
    <property type="protein sequence ID" value="SFN04215.1"/>
    <property type="molecule type" value="Genomic_DNA"/>
</dbReference>
<evidence type="ECO:0000313" key="2">
    <source>
        <dbReference type="EMBL" id="SFN04215.1"/>
    </source>
</evidence>
<dbReference type="AlphaFoldDB" id="A0A1I4VSV6"/>
<evidence type="ECO:0000313" key="3">
    <source>
        <dbReference type="Proteomes" id="UP000242869"/>
    </source>
</evidence>
<name>A0A1I4VSV6_9NEIS</name>
<dbReference type="InterPro" id="IPR006224">
    <property type="entry name" value="PsdUridine_synth_RluA-like_CS"/>
</dbReference>
<dbReference type="Pfam" id="PF00849">
    <property type="entry name" value="PseudoU_synth_2"/>
    <property type="match status" value="1"/>
</dbReference>
<reference evidence="3" key="1">
    <citation type="submission" date="2016-10" db="EMBL/GenBank/DDBJ databases">
        <authorList>
            <person name="Varghese N."/>
            <person name="Submissions S."/>
        </authorList>
    </citation>
    <scope>NUCLEOTIDE SEQUENCE [LARGE SCALE GENOMIC DNA]</scope>
    <source>
        <strain evidence="3">DSM 6150</strain>
    </source>
</reference>
<dbReference type="GO" id="GO:0140098">
    <property type="term" value="F:catalytic activity, acting on RNA"/>
    <property type="evidence" value="ECO:0007669"/>
    <property type="project" value="UniProtKB-ARBA"/>
</dbReference>
<dbReference type="GO" id="GO:0003723">
    <property type="term" value="F:RNA binding"/>
    <property type="evidence" value="ECO:0007669"/>
    <property type="project" value="InterPro"/>
</dbReference>
<dbReference type="STRING" id="83765.SAMN05660284_00362"/>
<dbReference type="Proteomes" id="UP000242869">
    <property type="component" value="Unassembled WGS sequence"/>
</dbReference>
<gene>
    <name evidence="2" type="ORF">SAMN05660284_00362</name>
</gene>
<dbReference type="PANTHER" id="PTHR21600">
    <property type="entry name" value="MITOCHONDRIAL RNA PSEUDOURIDINE SYNTHASE"/>
    <property type="match status" value="1"/>
</dbReference>
<dbReference type="Gene3D" id="3.30.2350.10">
    <property type="entry name" value="Pseudouridine synthase"/>
    <property type="match status" value="1"/>
</dbReference>
<evidence type="ECO:0000259" key="1">
    <source>
        <dbReference type="Pfam" id="PF00849"/>
    </source>
</evidence>
<dbReference type="GO" id="GO:0009982">
    <property type="term" value="F:pseudouridine synthase activity"/>
    <property type="evidence" value="ECO:0007669"/>
    <property type="project" value="InterPro"/>
</dbReference>
<dbReference type="PANTHER" id="PTHR21600:SF84">
    <property type="entry name" value="PSEUDOURIDINE SYNTHASE RSUA_RLUA-LIKE DOMAIN-CONTAINING PROTEIN"/>
    <property type="match status" value="1"/>
</dbReference>
<dbReference type="PROSITE" id="PS01129">
    <property type="entry name" value="PSI_RLU"/>
    <property type="match status" value="1"/>
</dbReference>
<dbReference type="GO" id="GO:0000455">
    <property type="term" value="P:enzyme-directed rRNA pseudouridine synthesis"/>
    <property type="evidence" value="ECO:0007669"/>
    <property type="project" value="TreeGrafter"/>
</dbReference>
<dbReference type="SUPFAM" id="SSF55120">
    <property type="entry name" value="Pseudouridine synthase"/>
    <property type="match status" value="1"/>
</dbReference>
<dbReference type="InterPro" id="IPR050188">
    <property type="entry name" value="RluA_PseudoU_synthase"/>
</dbReference>
<organism evidence="2 3">
    <name type="scientific">Formivibrio citricus</name>
    <dbReference type="NCBI Taxonomy" id="83765"/>
    <lineage>
        <taxon>Bacteria</taxon>
        <taxon>Pseudomonadati</taxon>
        <taxon>Pseudomonadota</taxon>
        <taxon>Betaproteobacteria</taxon>
        <taxon>Neisseriales</taxon>
        <taxon>Chitinibacteraceae</taxon>
        <taxon>Formivibrio</taxon>
    </lineage>
</organism>
<feature type="domain" description="Pseudouridine synthase RsuA/RluA-like" evidence="1">
    <location>
        <begin position="98"/>
        <end position="245"/>
    </location>
</feature>